<evidence type="ECO:0000313" key="3">
    <source>
        <dbReference type="EnsemblPlants" id="AUR62022475-RA:cds"/>
    </source>
</evidence>
<reference evidence="3" key="2">
    <citation type="submission" date="2021-03" db="UniProtKB">
        <authorList>
            <consortium name="EnsemblPlants"/>
        </authorList>
    </citation>
    <scope>IDENTIFICATION</scope>
</reference>
<dbReference type="EnsemblPlants" id="AUR62022475-RA">
    <property type="protein sequence ID" value="AUR62022475-RA:cds"/>
    <property type="gene ID" value="AUR62022475"/>
</dbReference>
<sequence length="229" mass="26637">MNSTQEYRALASLKMPMDDISLEKDVQKEHNDADPGELDNQEQSDEEIFKEMPMQDQMVTKPKITMHQEEENLVQQPEVRRSIHPQFGSFLSQVSGQEDPICYKDAVKEEKWVVAMNDEIATLEKNETWEITQLPPAKRAISTLVRFGFSQSKTDYSLFVKQQDQSFAVVLVYVDDLMLVGNDMSLLSEIKQYMSSQFYMKDLGDVRYFLSLEVDRIEQGFFLSQKKYT</sequence>
<dbReference type="Pfam" id="PF07727">
    <property type="entry name" value="RVT_2"/>
    <property type="match status" value="1"/>
</dbReference>
<dbReference type="Gramene" id="AUR62022475-RA">
    <property type="protein sequence ID" value="AUR62022475-RA:cds"/>
    <property type="gene ID" value="AUR62022475"/>
</dbReference>
<evidence type="ECO:0000259" key="2">
    <source>
        <dbReference type="Pfam" id="PF07727"/>
    </source>
</evidence>
<accession>A0A803M2M7</accession>
<feature type="domain" description="Reverse transcriptase Ty1/copia-type" evidence="2">
    <location>
        <begin position="142"/>
        <end position="228"/>
    </location>
</feature>
<organism evidence="3 4">
    <name type="scientific">Chenopodium quinoa</name>
    <name type="common">Quinoa</name>
    <dbReference type="NCBI Taxonomy" id="63459"/>
    <lineage>
        <taxon>Eukaryota</taxon>
        <taxon>Viridiplantae</taxon>
        <taxon>Streptophyta</taxon>
        <taxon>Embryophyta</taxon>
        <taxon>Tracheophyta</taxon>
        <taxon>Spermatophyta</taxon>
        <taxon>Magnoliopsida</taxon>
        <taxon>eudicotyledons</taxon>
        <taxon>Gunneridae</taxon>
        <taxon>Pentapetalae</taxon>
        <taxon>Caryophyllales</taxon>
        <taxon>Chenopodiaceae</taxon>
        <taxon>Chenopodioideae</taxon>
        <taxon>Atripliceae</taxon>
        <taxon>Chenopodium</taxon>
    </lineage>
</organism>
<protein>
    <recommendedName>
        <fullName evidence="2">Reverse transcriptase Ty1/copia-type domain-containing protein</fullName>
    </recommendedName>
</protein>
<reference evidence="3" key="1">
    <citation type="journal article" date="2017" name="Nature">
        <title>The genome of Chenopodium quinoa.</title>
        <authorList>
            <person name="Jarvis D.E."/>
            <person name="Ho Y.S."/>
            <person name="Lightfoot D.J."/>
            <person name="Schmoeckel S.M."/>
            <person name="Li B."/>
            <person name="Borm T.J.A."/>
            <person name="Ohyanagi H."/>
            <person name="Mineta K."/>
            <person name="Michell C.T."/>
            <person name="Saber N."/>
            <person name="Kharbatia N.M."/>
            <person name="Rupper R.R."/>
            <person name="Sharp A.R."/>
            <person name="Dally N."/>
            <person name="Boughton B.A."/>
            <person name="Woo Y.H."/>
            <person name="Gao G."/>
            <person name="Schijlen E.G.W.M."/>
            <person name="Guo X."/>
            <person name="Momin A.A."/>
            <person name="Negrao S."/>
            <person name="Al-Babili S."/>
            <person name="Gehring C."/>
            <person name="Roessner U."/>
            <person name="Jung C."/>
            <person name="Murphy K."/>
            <person name="Arold S.T."/>
            <person name="Gojobori T."/>
            <person name="van der Linden C.G."/>
            <person name="van Loo E.N."/>
            <person name="Jellen E.N."/>
            <person name="Maughan P.J."/>
            <person name="Tester M."/>
        </authorList>
    </citation>
    <scope>NUCLEOTIDE SEQUENCE [LARGE SCALE GENOMIC DNA]</scope>
    <source>
        <strain evidence="3">cv. PI 614886</strain>
    </source>
</reference>
<feature type="compositionally biased region" description="Acidic residues" evidence="1">
    <location>
        <begin position="34"/>
        <end position="44"/>
    </location>
</feature>
<name>A0A803M2M7_CHEQI</name>
<dbReference type="AlphaFoldDB" id="A0A803M2M7"/>
<feature type="region of interest" description="Disordered" evidence="1">
    <location>
        <begin position="1"/>
        <end position="44"/>
    </location>
</feature>
<feature type="compositionally biased region" description="Basic and acidic residues" evidence="1">
    <location>
        <begin position="21"/>
        <end position="33"/>
    </location>
</feature>
<evidence type="ECO:0000256" key="1">
    <source>
        <dbReference type="SAM" id="MobiDB-lite"/>
    </source>
</evidence>
<proteinExistence type="predicted"/>
<dbReference type="Proteomes" id="UP000596660">
    <property type="component" value="Unplaced"/>
</dbReference>
<dbReference type="InterPro" id="IPR013103">
    <property type="entry name" value="RVT_2"/>
</dbReference>
<keyword evidence="4" id="KW-1185">Reference proteome</keyword>
<evidence type="ECO:0000313" key="4">
    <source>
        <dbReference type="Proteomes" id="UP000596660"/>
    </source>
</evidence>